<evidence type="ECO:0000313" key="1">
    <source>
        <dbReference type="EMBL" id="KZT75365.1"/>
    </source>
</evidence>
<reference evidence="1 2" key="1">
    <citation type="journal article" date="2015" name="Proc. Natl. Acad. Sci. U.S.A.">
        <title>The resurrection genome of Boea hygrometrica: A blueprint for survival of dehydration.</title>
        <authorList>
            <person name="Xiao L."/>
            <person name="Yang G."/>
            <person name="Zhang L."/>
            <person name="Yang X."/>
            <person name="Zhao S."/>
            <person name="Ji Z."/>
            <person name="Zhou Q."/>
            <person name="Hu M."/>
            <person name="Wang Y."/>
            <person name="Chen M."/>
            <person name="Xu Y."/>
            <person name="Jin H."/>
            <person name="Xiao X."/>
            <person name="Hu G."/>
            <person name="Bao F."/>
            <person name="Hu Y."/>
            <person name="Wan P."/>
            <person name="Li L."/>
            <person name="Deng X."/>
            <person name="Kuang T."/>
            <person name="Xiang C."/>
            <person name="Zhu J.K."/>
            <person name="Oliver M.J."/>
            <person name="He Y."/>
        </authorList>
    </citation>
    <scope>NUCLEOTIDE SEQUENCE [LARGE SCALE GENOMIC DNA]</scope>
    <source>
        <strain evidence="2">cv. XS01</strain>
    </source>
</reference>
<dbReference type="AlphaFoldDB" id="A0A2Z6ZQM9"/>
<sequence length="63" mass="7219">MASGRAKGCVMIGHRTRKSLRTGRPFDADDARYARPCACRTNWWWRSPPCGLRPANLRRRCDG</sequence>
<proteinExistence type="predicted"/>
<evidence type="ECO:0000313" key="2">
    <source>
        <dbReference type="Proteomes" id="UP000250235"/>
    </source>
</evidence>
<name>A0A2Z6ZQM9_9LAMI</name>
<organism evidence="1 2">
    <name type="scientific">Dorcoceras hygrometricum</name>
    <dbReference type="NCBI Taxonomy" id="472368"/>
    <lineage>
        <taxon>Eukaryota</taxon>
        <taxon>Viridiplantae</taxon>
        <taxon>Streptophyta</taxon>
        <taxon>Embryophyta</taxon>
        <taxon>Tracheophyta</taxon>
        <taxon>Spermatophyta</taxon>
        <taxon>Magnoliopsida</taxon>
        <taxon>eudicotyledons</taxon>
        <taxon>Gunneridae</taxon>
        <taxon>Pentapetalae</taxon>
        <taxon>asterids</taxon>
        <taxon>lamiids</taxon>
        <taxon>Lamiales</taxon>
        <taxon>Gesneriaceae</taxon>
        <taxon>Didymocarpoideae</taxon>
        <taxon>Trichosporeae</taxon>
        <taxon>Loxocarpinae</taxon>
        <taxon>Dorcoceras</taxon>
    </lineage>
</organism>
<dbReference type="EMBL" id="KV266316">
    <property type="protein sequence ID" value="KZT75365.1"/>
    <property type="molecule type" value="Genomic_DNA"/>
</dbReference>
<protein>
    <submittedName>
        <fullName evidence="1">Uncharacterized protein</fullName>
    </submittedName>
</protein>
<keyword evidence="2" id="KW-1185">Reference proteome</keyword>
<dbReference type="Proteomes" id="UP000250235">
    <property type="component" value="Unassembled WGS sequence"/>
</dbReference>
<accession>A0A2Z6ZQM9</accession>
<gene>
    <name evidence="1" type="ORF">F511_47611</name>
</gene>